<evidence type="ECO:0000313" key="1">
    <source>
        <dbReference type="EMBL" id="VFS79257.1"/>
    </source>
</evidence>
<reference evidence="1 2" key="1">
    <citation type="submission" date="2019-03" db="EMBL/GenBank/DDBJ databases">
        <authorList>
            <consortium name="Pathogen Informatics"/>
        </authorList>
    </citation>
    <scope>NUCLEOTIDE SEQUENCE [LARGE SCALE GENOMIC DNA]</scope>
    <source>
        <strain evidence="1 2">NCTC13038</strain>
    </source>
</reference>
<dbReference type="AlphaFoldDB" id="A0A485BZI8"/>
<organism evidence="1 2">
    <name type="scientific">Raoultella terrigena</name>
    <name type="common">Klebsiella terrigena</name>
    <dbReference type="NCBI Taxonomy" id="577"/>
    <lineage>
        <taxon>Bacteria</taxon>
        <taxon>Pseudomonadati</taxon>
        <taxon>Pseudomonadota</taxon>
        <taxon>Gammaproteobacteria</taxon>
        <taxon>Enterobacterales</taxon>
        <taxon>Enterobacteriaceae</taxon>
        <taxon>Klebsiella/Raoultella group</taxon>
        <taxon>Raoultella</taxon>
    </lineage>
</organism>
<dbReference type="Proteomes" id="UP000332594">
    <property type="component" value="Unassembled WGS sequence"/>
</dbReference>
<evidence type="ECO:0000313" key="2">
    <source>
        <dbReference type="Proteomes" id="UP000332594"/>
    </source>
</evidence>
<gene>
    <name evidence="1" type="ORF">NCTC13038_04028</name>
</gene>
<protein>
    <submittedName>
        <fullName evidence="1">Uncharacterized protein</fullName>
    </submittedName>
</protein>
<sequence length="102" mass="11335">MIRIVGRTDVTLRLVKHKVARAVLLGKRITVILNVMLRLELERSVFHDFTIHENAAAADFTSGNSPTDAKLLSDKLIKSHEIFLACNNAGAGKRPKKKKFIG</sequence>
<accession>A0A485BZI8</accession>
<dbReference type="EMBL" id="CAADJG010000002">
    <property type="protein sequence ID" value="VFS79257.1"/>
    <property type="molecule type" value="Genomic_DNA"/>
</dbReference>
<name>A0A485BZI8_RAOTE</name>
<proteinExistence type="predicted"/>